<dbReference type="EMBL" id="CYKH01000886">
    <property type="protein sequence ID" value="CUG58364.1"/>
    <property type="molecule type" value="Genomic_DNA"/>
</dbReference>
<dbReference type="Pfam" id="PF08585">
    <property type="entry name" value="RMI1_N_C"/>
    <property type="match status" value="1"/>
</dbReference>
<feature type="domain" description="RecQ mediated genome instability protein 1 OB-fold" evidence="4">
    <location>
        <begin position="65"/>
        <end position="186"/>
    </location>
</feature>
<feature type="compositionally biased region" description="Basic and acidic residues" evidence="3">
    <location>
        <begin position="282"/>
        <end position="291"/>
    </location>
</feature>
<name>A0A0S4IYS0_BODSA</name>
<dbReference type="GO" id="GO:0016604">
    <property type="term" value="C:nuclear body"/>
    <property type="evidence" value="ECO:0007669"/>
    <property type="project" value="TreeGrafter"/>
</dbReference>
<gene>
    <name evidence="5" type="ORF">BSAL_81670</name>
</gene>
<dbReference type="OrthoDB" id="341511at2759"/>
<dbReference type="OMA" id="AVVMQIN"/>
<accession>A0A0S4IYS0</accession>
<evidence type="ECO:0000256" key="1">
    <source>
        <dbReference type="ARBA" id="ARBA00006395"/>
    </source>
</evidence>
<dbReference type="Proteomes" id="UP000051952">
    <property type="component" value="Unassembled WGS sequence"/>
</dbReference>
<feature type="compositionally biased region" description="Low complexity" evidence="3">
    <location>
        <begin position="226"/>
        <end position="241"/>
    </location>
</feature>
<dbReference type="InterPro" id="IPR042470">
    <property type="entry name" value="RMI1_N_C_sf"/>
</dbReference>
<keyword evidence="6" id="KW-1185">Reference proteome</keyword>
<dbReference type="VEuPathDB" id="TriTrypDB:BSAL_81670"/>
<dbReference type="GO" id="GO:0031422">
    <property type="term" value="C:RecQ family helicase-topoisomerase III complex"/>
    <property type="evidence" value="ECO:0007669"/>
    <property type="project" value="TreeGrafter"/>
</dbReference>
<protein>
    <recommendedName>
        <fullName evidence="2">RecQ-mediated genome instability protein 1</fullName>
    </recommendedName>
</protein>
<evidence type="ECO:0000256" key="2">
    <source>
        <dbReference type="ARBA" id="ARBA00018987"/>
    </source>
</evidence>
<dbReference type="AlphaFoldDB" id="A0A0S4IYS0"/>
<dbReference type="PANTHER" id="PTHR14790:SF15">
    <property type="entry name" value="RECQ-MEDIATED GENOME INSTABILITY PROTEIN 1"/>
    <property type="match status" value="1"/>
</dbReference>
<feature type="compositionally biased region" description="Basic and acidic residues" evidence="3">
    <location>
        <begin position="255"/>
        <end position="273"/>
    </location>
</feature>
<dbReference type="GO" id="GO:0000724">
    <property type="term" value="P:double-strand break repair via homologous recombination"/>
    <property type="evidence" value="ECO:0007669"/>
    <property type="project" value="TreeGrafter"/>
</dbReference>
<evidence type="ECO:0000259" key="4">
    <source>
        <dbReference type="Pfam" id="PF08585"/>
    </source>
</evidence>
<dbReference type="GO" id="GO:0000712">
    <property type="term" value="P:resolution of meiotic recombination intermediates"/>
    <property type="evidence" value="ECO:0007669"/>
    <property type="project" value="TreeGrafter"/>
</dbReference>
<sequence>MSWDGLVHQVLEKHYIKLDAEKLKKLLPGPPEASSSSAAHVSFSSAYQFVLNSNLSELVSAPGQLPRNTGSQPQSVLEAPALVQIQTSRDATQPLRPCADMDDADAILNAANQKATSHRLLRLTVTDGVIEVPAIELKTLKLFRGIPTPGEKLLLKVGTEVRNGMLIMTDEHIELLGGSEKHLKDEFLLRKHRNALMLSGGPQGGLEGAPKFAPLEAVTTVKKQGSSSTAVPHPSSSHASTGGQSGGHRAKHHDNRQAEPPSHHHNDRHESRGGHGHSGGRGRGDGGRGGHGDSGGRGGGRGGRGDGGRGGGRGGYDRDRGHSHQQQQYRDPQVMHGAQARSAAAAPPKFTDADFPELGGDW</sequence>
<comment type="similarity">
    <text evidence="1">Belongs to the RMI1 family.</text>
</comment>
<evidence type="ECO:0000313" key="6">
    <source>
        <dbReference type="Proteomes" id="UP000051952"/>
    </source>
</evidence>
<reference evidence="6" key="1">
    <citation type="submission" date="2015-09" db="EMBL/GenBank/DDBJ databases">
        <authorList>
            <consortium name="Pathogen Informatics"/>
        </authorList>
    </citation>
    <scope>NUCLEOTIDE SEQUENCE [LARGE SCALE GENOMIC DNA]</scope>
    <source>
        <strain evidence="6">Lake Konstanz</strain>
    </source>
</reference>
<dbReference type="Gene3D" id="2.40.50.770">
    <property type="entry name" value="RecQ-mediated genome instability protein Rmi1, C-terminal domain"/>
    <property type="match status" value="1"/>
</dbReference>
<dbReference type="PANTHER" id="PTHR14790">
    <property type="entry name" value="RECQ-MEDIATED GENOME INSTABILITY PROTEIN 1 RMI1"/>
    <property type="match status" value="1"/>
</dbReference>
<dbReference type="SMART" id="SM01161">
    <property type="entry name" value="DUF1767"/>
    <property type="match status" value="1"/>
</dbReference>
<organism evidence="5 6">
    <name type="scientific">Bodo saltans</name>
    <name type="common">Flagellated protozoan</name>
    <dbReference type="NCBI Taxonomy" id="75058"/>
    <lineage>
        <taxon>Eukaryota</taxon>
        <taxon>Discoba</taxon>
        <taxon>Euglenozoa</taxon>
        <taxon>Kinetoplastea</taxon>
        <taxon>Metakinetoplastina</taxon>
        <taxon>Eubodonida</taxon>
        <taxon>Bodonidae</taxon>
        <taxon>Bodo</taxon>
    </lineage>
</organism>
<feature type="compositionally biased region" description="Gly residues" evidence="3">
    <location>
        <begin position="292"/>
        <end position="302"/>
    </location>
</feature>
<feature type="region of interest" description="Disordered" evidence="3">
    <location>
        <begin position="219"/>
        <end position="362"/>
    </location>
</feature>
<dbReference type="InterPro" id="IPR013894">
    <property type="entry name" value="RMI1_OB"/>
</dbReference>
<evidence type="ECO:0000313" key="5">
    <source>
        <dbReference type="EMBL" id="CUG58364.1"/>
    </source>
</evidence>
<evidence type="ECO:0000256" key="3">
    <source>
        <dbReference type="SAM" id="MobiDB-lite"/>
    </source>
</evidence>
<proteinExistence type="inferred from homology"/>